<feature type="compositionally biased region" description="Low complexity" evidence="1">
    <location>
        <begin position="25"/>
        <end position="44"/>
    </location>
</feature>
<name>A0ABU2NPR3_9ACTN</name>
<organism evidence="2 3">
    <name type="scientific">Streptomyces hazeniae</name>
    <dbReference type="NCBI Taxonomy" id="3075538"/>
    <lineage>
        <taxon>Bacteria</taxon>
        <taxon>Bacillati</taxon>
        <taxon>Actinomycetota</taxon>
        <taxon>Actinomycetes</taxon>
        <taxon>Kitasatosporales</taxon>
        <taxon>Streptomycetaceae</taxon>
        <taxon>Streptomyces</taxon>
    </lineage>
</organism>
<evidence type="ECO:0000313" key="2">
    <source>
        <dbReference type="EMBL" id="MDT0378960.1"/>
    </source>
</evidence>
<keyword evidence="3" id="KW-1185">Reference proteome</keyword>
<proteinExistence type="predicted"/>
<evidence type="ECO:0000313" key="3">
    <source>
        <dbReference type="Proteomes" id="UP001183414"/>
    </source>
</evidence>
<evidence type="ECO:0000256" key="1">
    <source>
        <dbReference type="SAM" id="MobiDB-lite"/>
    </source>
</evidence>
<feature type="compositionally biased region" description="Gly residues" evidence="1">
    <location>
        <begin position="15"/>
        <end position="24"/>
    </location>
</feature>
<dbReference type="RefSeq" id="WP_311672784.1">
    <property type="nucleotide sequence ID" value="NZ_JAVREQ010000006.1"/>
</dbReference>
<gene>
    <name evidence="2" type="ORF">RM572_09265</name>
</gene>
<accession>A0ABU2NPR3</accession>
<protein>
    <recommendedName>
        <fullName evidence="4">Serine/threonine protein kinase</fullName>
    </recommendedName>
</protein>
<evidence type="ECO:0008006" key="4">
    <source>
        <dbReference type="Google" id="ProtNLM"/>
    </source>
</evidence>
<dbReference type="Proteomes" id="UP001183414">
    <property type="component" value="Unassembled WGS sequence"/>
</dbReference>
<dbReference type="EMBL" id="JAVREQ010000006">
    <property type="protein sequence ID" value="MDT0378960.1"/>
    <property type="molecule type" value="Genomic_DNA"/>
</dbReference>
<feature type="region of interest" description="Disordered" evidence="1">
    <location>
        <begin position="95"/>
        <end position="120"/>
    </location>
</feature>
<comment type="caution">
    <text evidence="2">The sequence shown here is derived from an EMBL/GenBank/DDBJ whole genome shotgun (WGS) entry which is preliminary data.</text>
</comment>
<sequence>MGALVLGGALLQGITGGSSAGGDAGSAAGEQDAAGDAGALAAEGLEQRVQDLLSRSASGAEGGPDLKTETKPPSNAPLAGGPAVVPTCVRAGIDRPEQPLAAEPGQPYSGRPSYLVVLPHPGDPQRVDAYVVDSSCTTDDSGAAAELLLERTLPRG</sequence>
<reference evidence="3" key="1">
    <citation type="submission" date="2023-07" db="EMBL/GenBank/DDBJ databases">
        <title>30 novel species of actinomycetes from the DSMZ collection.</title>
        <authorList>
            <person name="Nouioui I."/>
        </authorList>
    </citation>
    <scope>NUCLEOTIDE SEQUENCE [LARGE SCALE GENOMIC DNA]</scope>
    <source>
        <strain evidence="3">DSM 42041</strain>
    </source>
</reference>
<feature type="region of interest" description="Disordered" evidence="1">
    <location>
        <begin position="15"/>
        <end position="83"/>
    </location>
</feature>